<dbReference type="EMBL" id="BSEC01000001">
    <property type="protein sequence ID" value="GLI91714.1"/>
    <property type="molecule type" value="Genomic_DNA"/>
</dbReference>
<keyword evidence="2" id="KW-1185">Reference proteome</keyword>
<evidence type="ECO:0000313" key="1">
    <source>
        <dbReference type="EMBL" id="GLI91714.1"/>
    </source>
</evidence>
<name>A0A9W6GRS1_9HYPH</name>
<gene>
    <name evidence="1" type="ORF">LMG27198_07060</name>
</gene>
<evidence type="ECO:0000313" key="2">
    <source>
        <dbReference type="Proteomes" id="UP001144323"/>
    </source>
</evidence>
<sequence length="98" mass="9431">MAGAASAGDAAGRGAATGRRAGALLTPAWRGAAPTLIAGSDCCACACVGAIVPAVAVSATSAATTRSRAAPVTPNCFAPRATTDVWTGKVKATTDVIE</sequence>
<reference evidence="1" key="1">
    <citation type="journal article" date="2023" name="Int. J. Syst. Evol. Microbiol.">
        <title>Methylocystis iwaonis sp. nov., a type II methane-oxidizing bacterium from surface soil of a rice paddy field in Japan, and emended description of the genus Methylocystis (ex Whittenbury et al. 1970) Bowman et al. 1993.</title>
        <authorList>
            <person name="Kaise H."/>
            <person name="Sawadogo J.B."/>
            <person name="Alam M.S."/>
            <person name="Ueno C."/>
            <person name="Dianou D."/>
            <person name="Shinjo R."/>
            <person name="Asakawa S."/>
        </authorList>
    </citation>
    <scope>NUCLEOTIDE SEQUENCE</scope>
    <source>
        <strain evidence="1">LMG27198</strain>
    </source>
</reference>
<protein>
    <submittedName>
        <fullName evidence="1">Uncharacterized protein</fullName>
    </submittedName>
</protein>
<proteinExistence type="predicted"/>
<dbReference type="AlphaFoldDB" id="A0A9W6GRS1"/>
<comment type="caution">
    <text evidence="1">The sequence shown here is derived from an EMBL/GenBank/DDBJ whole genome shotgun (WGS) entry which is preliminary data.</text>
</comment>
<accession>A0A9W6GRS1</accession>
<dbReference type="Proteomes" id="UP001144323">
    <property type="component" value="Unassembled WGS sequence"/>
</dbReference>
<organism evidence="1 2">
    <name type="scientific">Methylocystis echinoides</name>
    <dbReference type="NCBI Taxonomy" id="29468"/>
    <lineage>
        <taxon>Bacteria</taxon>
        <taxon>Pseudomonadati</taxon>
        <taxon>Pseudomonadota</taxon>
        <taxon>Alphaproteobacteria</taxon>
        <taxon>Hyphomicrobiales</taxon>
        <taxon>Methylocystaceae</taxon>
        <taxon>Methylocystis</taxon>
    </lineage>
</organism>